<dbReference type="GO" id="GO:0001965">
    <property type="term" value="F:G-protein alpha-subunit binding"/>
    <property type="evidence" value="ECO:0007669"/>
    <property type="project" value="TreeGrafter"/>
</dbReference>
<dbReference type="GO" id="GO:0007186">
    <property type="term" value="P:G protein-coupled receptor signaling pathway"/>
    <property type="evidence" value="ECO:0007669"/>
    <property type="project" value="TreeGrafter"/>
</dbReference>
<dbReference type="PANTHER" id="PTHR12425:SF5">
    <property type="entry name" value="SYNEMBRYN"/>
    <property type="match status" value="1"/>
</dbReference>
<sequence length="497" mass="54906">MSSVKQEKLHILFHLNSIGGAVESEKLHEWNEAVDSFFFSLQIHLTSGGVHPLPCALKNSKSTSLETINESNSCKLEENVVQILNEVLAKAISTSQVGTGGADSSDVRQQYLSNVICALRNVYRLLSLLHDSNAPTQIAEKLKTLDIFSFLTHIVAENSALAVNASMALFQGMRNDPVTMNMFIDELKGIPLLAEAFVTSGCVALQVSLVKHFHQLLGYTISRRMLMIFGDLNDALSGALANDSTDFVRALVATMAWAVRSEPRFPGNDNDHRADLVEEVLQLLLAIQPMYTGRYAAQVKSSTSQEDKKETMTQLGIILCDILHIPNADSRAYRCKLAVVMLLMDMPNEYSQYLWVNKGVGQLVSILSLQLSEIVIEKRKNSSIGALPILVVLNKLTQANPAIKKFVEDEVFPQVENPSDSSTKIKMNMKPIDAPWGSLRWKLIELMTSNDSNLKRCASELLWTICGSSDRFVKRTGYGNAVHMLGIKGLVQLPKGV</sequence>
<dbReference type="InterPro" id="IPR016024">
    <property type="entry name" value="ARM-type_fold"/>
</dbReference>
<reference evidence="4" key="1">
    <citation type="submission" date="2021-01" db="EMBL/GenBank/DDBJ databases">
        <authorList>
            <person name="Corre E."/>
            <person name="Pelletier E."/>
            <person name="Niang G."/>
            <person name="Scheremetjew M."/>
            <person name="Finn R."/>
            <person name="Kale V."/>
            <person name="Holt S."/>
            <person name="Cochrane G."/>
            <person name="Meng A."/>
            <person name="Brown T."/>
            <person name="Cohen L."/>
        </authorList>
    </citation>
    <scope>NUCLEOTIDE SEQUENCE</scope>
    <source>
        <strain evidence="4">B650</strain>
    </source>
</reference>
<proteinExistence type="inferred from homology"/>
<keyword evidence="3" id="KW-0143">Chaperone</keyword>
<gene>
    <name evidence="4" type="ORF">LDAN0321_LOCUS15218</name>
</gene>
<accession>A0A7S2L5W3</accession>
<dbReference type="GO" id="GO:0005737">
    <property type="term" value="C:cytoplasm"/>
    <property type="evidence" value="ECO:0007669"/>
    <property type="project" value="TreeGrafter"/>
</dbReference>
<evidence type="ECO:0000256" key="2">
    <source>
        <dbReference type="ARBA" id="ARBA00022658"/>
    </source>
</evidence>
<dbReference type="AlphaFoldDB" id="A0A7S2L5W3"/>
<dbReference type="EMBL" id="HBGY01024510">
    <property type="protein sequence ID" value="CAD9596554.1"/>
    <property type="molecule type" value="Transcribed_RNA"/>
</dbReference>
<evidence type="ECO:0000256" key="3">
    <source>
        <dbReference type="ARBA" id="ARBA00023186"/>
    </source>
</evidence>
<dbReference type="SUPFAM" id="SSF48371">
    <property type="entry name" value="ARM repeat"/>
    <property type="match status" value="1"/>
</dbReference>
<comment type="similarity">
    <text evidence="1">Belongs to the synembryn family.</text>
</comment>
<dbReference type="Pfam" id="PF10165">
    <property type="entry name" value="Ric8"/>
    <property type="match status" value="1"/>
</dbReference>
<organism evidence="4">
    <name type="scientific">Leptocylindrus danicus</name>
    <dbReference type="NCBI Taxonomy" id="163516"/>
    <lineage>
        <taxon>Eukaryota</taxon>
        <taxon>Sar</taxon>
        <taxon>Stramenopiles</taxon>
        <taxon>Ochrophyta</taxon>
        <taxon>Bacillariophyta</taxon>
        <taxon>Coscinodiscophyceae</taxon>
        <taxon>Chaetocerotophycidae</taxon>
        <taxon>Leptocylindrales</taxon>
        <taxon>Leptocylindraceae</taxon>
        <taxon>Leptocylindrus</taxon>
    </lineage>
</organism>
<protein>
    <submittedName>
        <fullName evidence="4">Uncharacterized protein</fullName>
    </submittedName>
</protein>
<evidence type="ECO:0000313" key="4">
    <source>
        <dbReference type="EMBL" id="CAD9596554.1"/>
    </source>
</evidence>
<dbReference type="GO" id="GO:0005085">
    <property type="term" value="F:guanyl-nucleotide exchange factor activity"/>
    <property type="evidence" value="ECO:0007669"/>
    <property type="project" value="UniProtKB-KW"/>
</dbReference>
<evidence type="ECO:0000256" key="1">
    <source>
        <dbReference type="ARBA" id="ARBA00009049"/>
    </source>
</evidence>
<name>A0A7S2L5W3_9STRA</name>
<dbReference type="PANTHER" id="PTHR12425">
    <property type="entry name" value="SYNEMBRYN"/>
    <property type="match status" value="1"/>
</dbReference>
<keyword evidence="2" id="KW-0344">Guanine-nucleotide releasing factor</keyword>
<dbReference type="InterPro" id="IPR019318">
    <property type="entry name" value="Gua_nucleotide_exch_fac_Ric8"/>
</dbReference>